<sequence length="154" mass="17110">MPPAEYHATFSNSHNHGLQVGNNAGKIETAHHHYPVERPETPSSPILLIPFGRDPDFVDRGTILHQLHHRYAAPGSRTALVGLGGVGWPISLGEAARKWADGDEQLCELGFASNTRTKAEIGRELGWTPKKTRADWEQSIVEEFRELLKKIKST</sequence>
<dbReference type="Proteomes" id="UP000001745">
    <property type="component" value="Unassembled WGS sequence"/>
</dbReference>
<reference evidence="4" key="1">
    <citation type="journal article" date="2015" name="Genome Announc.">
        <title>Genome sequence of the AIDS-associated pathogen Penicillium marneffei (ATCC18224) and its near taxonomic relative Talaromyces stipitatus (ATCC10500).</title>
        <authorList>
            <person name="Nierman W.C."/>
            <person name="Fedorova-Abrams N.D."/>
            <person name="Andrianopoulos A."/>
        </authorList>
    </citation>
    <scope>NUCLEOTIDE SEQUENCE [LARGE SCALE GENOMIC DNA]</scope>
    <source>
        <strain evidence="4">ATCC 10500 / CBS 375.48 / QM 6759 / NRRL 1006</strain>
    </source>
</reference>
<organism evidence="3 4">
    <name type="scientific">Talaromyces stipitatus (strain ATCC 10500 / CBS 375.48 / QM 6759 / NRRL 1006)</name>
    <name type="common">Penicillium stipitatum</name>
    <dbReference type="NCBI Taxonomy" id="441959"/>
    <lineage>
        <taxon>Eukaryota</taxon>
        <taxon>Fungi</taxon>
        <taxon>Dikarya</taxon>
        <taxon>Ascomycota</taxon>
        <taxon>Pezizomycotina</taxon>
        <taxon>Eurotiomycetes</taxon>
        <taxon>Eurotiomycetidae</taxon>
        <taxon>Eurotiales</taxon>
        <taxon>Trichocomaceae</taxon>
        <taxon>Talaromyces</taxon>
        <taxon>Talaromyces sect. Talaromyces</taxon>
    </lineage>
</organism>
<dbReference type="STRING" id="441959.B8MH40"/>
<gene>
    <name evidence="3" type="ORF">TSTA_019160</name>
</gene>
<dbReference type="InParanoid" id="B8MH40"/>
<dbReference type="PhylomeDB" id="B8MH40"/>
<dbReference type="OrthoDB" id="5986190at2759"/>
<proteinExistence type="predicted"/>
<feature type="region of interest" description="Disordered" evidence="1">
    <location>
        <begin position="1"/>
        <end position="21"/>
    </location>
</feature>
<name>B8MH40_TALSN</name>
<dbReference type="HOGENOM" id="CLU_1705427_0_0_1"/>
<dbReference type="Pfam" id="PF17046">
    <property type="entry name" value="Ses_B"/>
    <property type="match status" value="1"/>
</dbReference>
<evidence type="ECO:0000259" key="2">
    <source>
        <dbReference type="Pfam" id="PF17046"/>
    </source>
</evidence>
<dbReference type="RefSeq" id="XP_002484088.1">
    <property type="nucleotide sequence ID" value="XM_002484043.1"/>
</dbReference>
<dbReference type="VEuPathDB" id="FungiDB:TSTA_019160"/>
<accession>B8MH40</accession>
<dbReference type="GeneID" id="8104612"/>
<feature type="compositionally biased region" description="Polar residues" evidence="1">
    <location>
        <begin position="9"/>
        <end position="21"/>
    </location>
</feature>
<keyword evidence="4" id="KW-1185">Reference proteome</keyword>
<evidence type="ECO:0000313" key="4">
    <source>
        <dbReference type="Proteomes" id="UP000001745"/>
    </source>
</evidence>
<dbReference type="InterPro" id="IPR031469">
    <property type="entry name" value="SesB_dom"/>
</dbReference>
<evidence type="ECO:0000313" key="3">
    <source>
        <dbReference type="EMBL" id="EED16854.1"/>
    </source>
</evidence>
<dbReference type="EMBL" id="EQ962656">
    <property type="protein sequence ID" value="EED16854.1"/>
    <property type="molecule type" value="Genomic_DNA"/>
</dbReference>
<evidence type="ECO:0000256" key="1">
    <source>
        <dbReference type="SAM" id="MobiDB-lite"/>
    </source>
</evidence>
<feature type="domain" description="Fungal death-pathway protein SesB" evidence="2">
    <location>
        <begin position="2"/>
        <end position="29"/>
    </location>
</feature>
<protein>
    <recommendedName>
        <fullName evidence="2">Fungal death-pathway protein SesB domain-containing protein</fullName>
    </recommendedName>
</protein>
<dbReference type="AlphaFoldDB" id="B8MH40"/>